<name>A0AAV6R475_SOLSE</name>
<reference evidence="1 2" key="1">
    <citation type="journal article" date="2021" name="Sci. Rep.">
        <title>Chromosome anchoring in Senegalese sole (Solea senegalensis) reveals sex-associated markers and genome rearrangements in flatfish.</title>
        <authorList>
            <person name="Guerrero-Cozar I."/>
            <person name="Gomez-Garrido J."/>
            <person name="Berbel C."/>
            <person name="Martinez-Blanch J.F."/>
            <person name="Alioto T."/>
            <person name="Claros M.G."/>
            <person name="Gagnaire P.A."/>
            <person name="Manchado M."/>
        </authorList>
    </citation>
    <scope>NUCLEOTIDE SEQUENCE [LARGE SCALE GENOMIC DNA]</scope>
    <source>
        <strain evidence="1">Sse05_10M</strain>
    </source>
</reference>
<evidence type="ECO:0000313" key="1">
    <source>
        <dbReference type="EMBL" id="KAG7499835.1"/>
    </source>
</evidence>
<keyword evidence="2" id="KW-1185">Reference proteome</keyword>
<protein>
    <submittedName>
        <fullName evidence="1">Uncharacterized protein</fullName>
    </submittedName>
</protein>
<dbReference type="PANTHER" id="PTHR34444">
    <property type="entry name" value="LOC361192"/>
    <property type="match status" value="1"/>
</dbReference>
<dbReference type="AlphaFoldDB" id="A0AAV6R475"/>
<organism evidence="1 2">
    <name type="scientific">Solea senegalensis</name>
    <name type="common">Senegalese sole</name>
    <dbReference type="NCBI Taxonomy" id="28829"/>
    <lineage>
        <taxon>Eukaryota</taxon>
        <taxon>Metazoa</taxon>
        <taxon>Chordata</taxon>
        <taxon>Craniata</taxon>
        <taxon>Vertebrata</taxon>
        <taxon>Euteleostomi</taxon>
        <taxon>Actinopterygii</taxon>
        <taxon>Neopterygii</taxon>
        <taxon>Teleostei</taxon>
        <taxon>Neoteleostei</taxon>
        <taxon>Acanthomorphata</taxon>
        <taxon>Carangaria</taxon>
        <taxon>Pleuronectiformes</taxon>
        <taxon>Pleuronectoidei</taxon>
        <taxon>Soleidae</taxon>
        <taxon>Solea</taxon>
    </lineage>
</organism>
<comment type="caution">
    <text evidence="1">The sequence shown here is derived from an EMBL/GenBank/DDBJ whole genome shotgun (WGS) entry which is preliminary data.</text>
</comment>
<sequence>MDVSLQAKTKPLSSLSAFSYIPPRRRQLKDMSYFNRDLKVPQVSMYDLVFHQAEGYDMNVHRDDRRHHKGRGLDVNAEVVATLLERSRSVPVLSSSEYGRHPIPVLYAPGRQHAQVACIKTEFYTKNGLVWNVEEGYGSVVPI</sequence>
<gene>
    <name evidence="1" type="ORF">JOB18_000884</name>
</gene>
<accession>A0AAV6R475</accession>
<dbReference type="InterPro" id="IPR027901">
    <property type="entry name" value="CFAP90"/>
</dbReference>
<dbReference type="EMBL" id="JAGKHQ010000013">
    <property type="protein sequence ID" value="KAG7499835.1"/>
    <property type="molecule type" value="Genomic_DNA"/>
</dbReference>
<dbReference type="Pfam" id="PF15074">
    <property type="entry name" value="CFAP90"/>
    <property type="match status" value="1"/>
</dbReference>
<dbReference type="Proteomes" id="UP000693946">
    <property type="component" value="Linkage Group LG20"/>
</dbReference>
<evidence type="ECO:0000313" key="2">
    <source>
        <dbReference type="Proteomes" id="UP000693946"/>
    </source>
</evidence>
<proteinExistence type="predicted"/>
<dbReference type="PANTHER" id="PTHR34444:SF1">
    <property type="entry name" value="CILIA- AND FLAGELLA-ASSOCIATED PROTEIN 90"/>
    <property type="match status" value="1"/>
</dbReference>